<evidence type="ECO:0000256" key="2">
    <source>
        <dbReference type="SAM" id="Phobius"/>
    </source>
</evidence>
<dbReference type="EMBL" id="CP073720">
    <property type="protein sequence ID" value="UWP80492.1"/>
    <property type="molecule type" value="Genomic_DNA"/>
</dbReference>
<feature type="region of interest" description="Disordered" evidence="1">
    <location>
        <begin position="119"/>
        <end position="139"/>
    </location>
</feature>
<keyword evidence="2" id="KW-1133">Transmembrane helix</keyword>
<evidence type="ECO:0000313" key="3">
    <source>
        <dbReference type="EMBL" id="UWP80492.1"/>
    </source>
</evidence>
<evidence type="ECO:0000313" key="4">
    <source>
        <dbReference type="Proteomes" id="UP001059617"/>
    </source>
</evidence>
<proteinExistence type="predicted"/>
<protein>
    <submittedName>
        <fullName evidence="3">Uncharacterized protein</fullName>
    </submittedName>
</protein>
<gene>
    <name evidence="3" type="ORF">Dfulv_35775</name>
</gene>
<keyword evidence="4" id="KW-1185">Reference proteome</keyword>
<reference evidence="3" key="1">
    <citation type="submission" date="2021-04" db="EMBL/GenBank/DDBJ databases">
        <authorList>
            <person name="Hartkoorn R.C."/>
            <person name="Beaudoing E."/>
            <person name="Hot D."/>
        </authorList>
    </citation>
    <scope>NUCLEOTIDE SEQUENCE</scope>
    <source>
        <strain evidence="3">NRRL B-16292</strain>
    </source>
</reference>
<sequence length="170" mass="17909">MADVPKLRDVGWALIVIIAWPLAKVYGDSDAASLRSDAAEAPYNRISAQHANISRGYAWVFFALCGVPIAIISAWVVGPLLGRAVGTWAGAVGIGVVVVGFAMSGLSFARSAAARRAYSDRPPSRRRNRPAVPPPAADGPAWAVWCSRPSSWDLVPALLVGALFVFGSLP</sequence>
<evidence type="ECO:0000256" key="1">
    <source>
        <dbReference type="SAM" id="MobiDB-lite"/>
    </source>
</evidence>
<name>A0ABY5VRU0_9ACTN</name>
<dbReference type="RefSeq" id="WP_259858252.1">
    <property type="nucleotide sequence ID" value="NZ_BAAAST010000077.1"/>
</dbReference>
<keyword evidence="2" id="KW-0812">Transmembrane</keyword>
<dbReference type="Proteomes" id="UP001059617">
    <property type="component" value="Chromosome"/>
</dbReference>
<keyword evidence="2" id="KW-0472">Membrane</keyword>
<organism evidence="3 4">
    <name type="scientific">Dactylosporangium fulvum</name>
    <dbReference type="NCBI Taxonomy" id="53359"/>
    <lineage>
        <taxon>Bacteria</taxon>
        <taxon>Bacillati</taxon>
        <taxon>Actinomycetota</taxon>
        <taxon>Actinomycetes</taxon>
        <taxon>Micromonosporales</taxon>
        <taxon>Micromonosporaceae</taxon>
        <taxon>Dactylosporangium</taxon>
    </lineage>
</organism>
<accession>A0ABY5VRU0</accession>
<feature type="transmembrane region" description="Helical" evidence="2">
    <location>
        <begin position="88"/>
        <end position="109"/>
    </location>
</feature>
<feature type="transmembrane region" description="Helical" evidence="2">
    <location>
        <begin position="56"/>
        <end position="76"/>
    </location>
</feature>
<reference evidence="3" key="2">
    <citation type="submission" date="2022-09" db="EMBL/GenBank/DDBJ databases">
        <title>Biosynthetic gene clusters of Dactylosporangioum fulvum.</title>
        <authorList>
            <person name="Caradec T."/>
        </authorList>
    </citation>
    <scope>NUCLEOTIDE SEQUENCE</scope>
    <source>
        <strain evidence="3">NRRL B-16292</strain>
    </source>
</reference>